<proteinExistence type="predicted"/>
<name>A0ACC2XWL5_9TREE</name>
<evidence type="ECO:0000313" key="2">
    <source>
        <dbReference type="Proteomes" id="UP001234202"/>
    </source>
</evidence>
<protein>
    <submittedName>
        <fullName evidence="1">Uncharacterized protein</fullName>
    </submittedName>
</protein>
<organism evidence="1 2">
    <name type="scientific">Naganishia onofrii</name>
    <dbReference type="NCBI Taxonomy" id="1851511"/>
    <lineage>
        <taxon>Eukaryota</taxon>
        <taxon>Fungi</taxon>
        <taxon>Dikarya</taxon>
        <taxon>Basidiomycota</taxon>
        <taxon>Agaricomycotina</taxon>
        <taxon>Tremellomycetes</taxon>
        <taxon>Filobasidiales</taxon>
        <taxon>Filobasidiaceae</taxon>
        <taxon>Naganishia</taxon>
    </lineage>
</organism>
<keyword evidence="2" id="KW-1185">Reference proteome</keyword>
<comment type="caution">
    <text evidence="1">The sequence shown here is derived from an EMBL/GenBank/DDBJ whole genome shotgun (WGS) entry which is preliminary data.</text>
</comment>
<accession>A0ACC2XWL5</accession>
<evidence type="ECO:0000313" key="1">
    <source>
        <dbReference type="EMBL" id="KAJ9127067.1"/>
    </source>
</evidence>
<reference evidence="1" key="1">
    <citation type="submission" date="2023-04" db="EMBL/GenBank/DDBJ databases">
        <title>Draft Genome sequencing of Naganishia species isolated from polar environments using Oxford Nanopore Technology.</title>
        <authorList>
            <person name="Leo P."/>
            <person name="Venkateswaran K."/>
        </authorList>
    </citation>
    <scope>NUCLEOTIDE SEQUENCE</scope>
    <source>
        <strain evidence="1">DBVPG 5303</strain>
    </source>
</reference>
<dbReference type="Proteomes" id="UP001234202">
    <property type="component" value="Unassembled WGS sequence"/>
</dbReference>
<gene>
    <name evidence="1" type="ORF">QFC24_001301</name>
</gene>
<dbReference type="EMBL" id="JASBWV010000003">
    <property type="protein sequence ID" value="KAJ9127067.1"/>
    <property type="molecule type" value="Genomic_DNA"/>
</dbReference>
<sequence>MLPYTVPQGDNHGGLGAHVPPDTQSLVPGLGGMDLYQQMQEELELAKKYQAKYKASFEIVQEHSHRLKTQLDEKTQEVEGLTFRLDEKRTEIVSLKARLAHAEDRTGQLLENASAEGTRRKRRAEEVTAVQPSENVALPDNSQLAVSGRDQLLTAGHDETQEAFTTGIRQAVIDVCRCSTACKARNQAALINAISRTEFLVKNRKSNGLNNYQKYRKQQCEQQKIPFSTIDVAAEWRTKTRDEKDQAELNWTMAGSATEYEC</sequence>